<dbReference type="InterPro" id="IPR018681">
    <property type="entry name" value="DUF2165_transmembrane"/>
</dbReference>
<keyword evidence="1" id="KW-0472">Membrane</keyword>
<evidence type="ECO:0000256" key="1">
    <source>
        <dbReference type="SAM" id="Phobius"/>
    </source>
</evidence>
<gene>
    <name evidence="2" type="ORF">ESZ00_03080</name>
</gene>
<reference evidence="2 3" key="1">
    <citation type="journal article" date="2016" name="Int. J. Syst. Evol. Microbiol.">
        <title>Acidipila dinghuensis sp. nov., an acidobacterium isolated from forest soil.</title>
        <authorList>
            <person name="Jiang Y.W."/>
            <person name="Wang J."/>
            <person name="Chen M.H."/>
            <person name="Lv Y.Y."/>
            <person name="Qiu L.H."/>
        </authorList>
    </citation>
    <scope>NUCLEOTIDE SEQUENCE [LARGE SCALE GENOMIC DNA]</scope>
    <source>
        <strain evidence="2 3">DHOF10</strain>
    </source>
</reference>
<dbReference type="OrthoDB" id="7618855at2"/>
<feature type="transmembrane region" description="Helical" evidence="1">
    <location>
        <begin position="64"/>
        <end position="84"/>
    </location>
</feature>
<protein>
    <submittedName>
        <fullName evidence="2">DUF2165 domain-containing protein</fullName>
    </submittedName>
</protein>
<dbReference type="Proteomes" id="UP000290253">
    <property type="component" value="Unassembled WGS sequence"/>
</dbReference>
<dbReference type="Pfam" id="PF09933">
    <property type="entry name" value="DUF2165"/>
    <property type="match status" value="1"/>
</dbReference>
<evidence type="ECO:0000313" key="3">
    <source>
        <dbReference type="Proteomes" id="UP000290253"/>
    </source>
</evidence>
<evidence type="ECO:0000313" key="2">
    <source>
        <dbReference type="EMBL" id="RXS98116.1"/>
    </source>
</evidence>
<organism evidence="2 3">
    <name type="scientific">Silvibacterium dinghuense</name>
    <dbReference type="NCBI Taxonomy" id="1560006"/>
    <lineage>
        <taxon>Bacteria</taxon>
        <taxon>Pseudomonadati</taxon>
        <taxon>Acidobacteriota</taxon>
        <taxon>Terriglobia</taxon>
        <taxon>Terriglobales</taxon>
        <taxon>Acidobacteriaceae</taxon>
        <taxon>Silvibacterium</taxon>
    </lineage>
</organism>
<sequence length="167" mass="18798">MMLRLGKIVLLAAVAFFYTLVVFNNLTDYSSNWQFVHHVLLMDTTFPGNHGMWRALHPALLQTLFYDGIIVWEALTAVLAWIAVAKLLQALRAPAAVFSRAKSWAFAALTAAELLWFGAFLSVGGEWFLMWQSKIWNGQDAAFRMFTCIGIVFLLLALPEMDDKPPS</sequence>
<keyword evidence="1" id="KW-0812">Transmembrane</keyword>
<proteinExistence type="predicted"/>
<keyword evidence="3" id="KW-1185">Reference proteome</keyword>
<dbReference type="AlphaFoldDB" id="A0A4Q1SKB0"/>
<keyword evidence="1" id="KW-1133">Transmembrane helix</keyword>
<name>A0A4Q1SKB0_9BACT</name>
<dbReference type="EMBL" id="SDMK01000001">
    <property type="protein sequence ID" value="RXS98116.1"/>
    <property type="molecule type" value="Genomic_DNA"/>
</dbReference>
<comment type="caution">
    <text evidence="2">The sequence shown here is derived from an EMBL/GenBank/DDBJ whole genome shotgun (WGS) entry which is preliminary data.</text>
</comment>
<feature type="transmembrane region" description="Helical" evidence="1">
    <location>
        <begin position="141"/>
        <end position="158"/>
    </location>
</feature>
<accession>A0A4Q1SKB0</accession>
<feature type="transmembrane region" description="Helical" evidence="1">
    <location>
        <begin position="104"/>
        <end position="129"/>
    </location>
</feature>